<evidence type="ECO:0000313" key="9">
    <source>
        <dbReference type="Proteomes" id="UP000092544"/>
    </source>
</evidence>
<feature type="transmembrane region" description="Helical" evidence="6">
    <location>
        <begin position="370"/>
        <end position="389"/>
    </location>
</feature>
<evidence type="ECO:0000256" key="4">
    <source>
        <dbReference type="ARBA" id="ARBA00022989"/>
    </source>
</evidence>
<feature type="transmembrane region" description="Helical" evidence="6">
    <location>
        <begin position="21"/>
        <end position="40"/>
    </location>
</feature>
<dbReference type="CDD" id="cd17473">
    <property type="entry name" value="MFS_arabinose_efflux_permease_like"/>
    <property type="match status" value="1"/>
</dbReference>
<accession>A0A1A8TS27</accession>
<evidence type="ECO:0000256" key="1">
    <source>
        <dbReference type="ARBA" id="ARBA00004651"/>
    </source>
</evidence>
<keyword evidence="2" id="KW-1003">Cell membrane</keyword>
<feature type="transmembrane region" description="Helical" evidence="6">
    <location>
        <begin position="117"/>
        <end position="137"/>
    </location>
</feature>
<dbReference type="RefSeq" id="WP_175365325.1">
    <property type="nucleotide sequence ID" value="NZ_FLOB01000015.1"/>
</dbReference>
<dbReference type="GO" id="GO:0005886">
    <property type="term" value="C:plasma membrane"/>
    <property type="evidence" value="ECO:0007669"/>
    <property type="project" value="UniProtKB-SubCell"/>
</dbReference>
<feature type="transmembrane region" description="Helical" evidence="6">
    <location>
        <begin position="302"/>
        <end position="327"/>
    </location>
</feature>
<organism evidence="8 9">
    <name type="scientific">Marinomonas spartinae</name>
    <dbReference type="NCBI Taxonomy" id="1792290"/>
    <lineage>
        <taxon>Bacteria</taxon>
        <taxon>Pseudomonadati</taxon>
        <taxon>Pseudomonadota</taxon>
        <taxon>Gammaproteobacteria</taxon>
        <taxon>Oceanospirillales</taxon>
        <taxon>Oceanospirillaceae</taxon>
        <taxon>Marinomonas</taxon>
    </lineage>
</organism>
<dbReference type="SUPFAM" id="SSF103473">
    <property type="entry name" value="MFS general substrate transporter"/>
    <property type="match status" value="1"/>
</dbReference>
<feature type="transmembrane region" description="Helical" evidence="6">
    <location>
        <begin position="252"/>
        <end position="270"/>
    </location>
</feature>
<keyword evidence="5 6" id="KW-0472">Membrane</keyword>
<dbReference type="InterPro" id="IPR050189">
    <property type="entry name" value="MFS_Efflux_Transporters"/>
</dbReference>
<feature type="transmembrane region" description="Helical" evidence="6">
    <location>
        <begin position="52"/>
        <end position="74"/>
    </location>
</feature>
<evidence type="ECO:0000256" key="5">
    <source>
        <dbReference type="ARBA" id="ARBA00023136"/>
    </source>
</evidence>
<name>A0A1A8TS27_9GAMM</name>
<dbReference type="PROSITE" id="PS50850">
    <property type="entry name" value="MFS"/>
    <property type="match status" value="1"/>
</dbReference>
<evidence type="ECO:0000259" key="7">
    <source>
        <dbReference type="PROSITE" id="PS50850"/>
    </source>
</evidence>
<feature type="transmembrane region" description="Helical" evidence="6">
    <location>
        <begin position="339"/>
        <end position="358"/>
    </location>
</feature>
<protein>
    <submittedName>
        <fullName evidence="8">Tetracycline resistance protein, class B</fullName>
    </submittedName>
</protein>
<dbReference type="EMBL" id="FLOB01000015">
    <property type="protein sequence ID" value="SBS37000.1"/>
    <property type="molecule type" value="Genomic_DNA"/>
</dbReference>
<feature type="domain" description="Major facilitator superfamily (MFS) profile" evidence="7">
    <location>
        <begin position="1"/>
        <end position="393"/>
    </location>
</feature>
<feature type="transmembrane region" description="Helical" evidence="6">
    <location>
        <begin position="86"/>
        <end position="105"/>
    </location>
</feature>
<feature type="transmembrane region" description="Helical" evidence="6">
    <location>
        <begin position="277"/>
        <end position="296"/>
    </location>
</feature>
<evidence type="ECO:0000256" key="3">
    <source>
        <dbReference type="ARBA" id="ARBA00022692"/>
    </source>
</evidence>
<evidence type="ECO:0000313" key="8">
    <source>
        <dbReference type="EMBL" id="SBS37000.1"/>
    </source>
</evidence>
<feature type="transmembrane region" description="Helical" evidence="6">
    <location>
        <begin position="144"/>
        <end position="167"/>
    </location>
</feature>
<keyword evidence="3 6" id="KW-0812">Transmembrane</keyword>
<dbReference type="InterPro" id="IPR011701">
    <property type="entry name" value="MFS"/>
</dbReference>
<comment type="subcellular location">
    <subcellularLocation>
        <location evidence="1">Cell membrane</location>
        <topology evidence="1">Multi-pass membrane protein</topology>
    </subcellularLocation>
</comment>
<reference evidence="8 9" key="1">
    <citation type="submission" date="2016-06" db="EMBL/GenBank/DDBJ databases">
        <authorList>
            <person name="Kjaerup R.B."/>
            <person name="Dalgaard T.S."/>
            <person name="Juul-Madsen H.R."/>
        </authorList>
    </citation>
    <scope>NUCLEOTIDE SEQUENCE [LARGE SCALE GENOMIC DNA]</scope>
    <source>
        <strain evidence="8 9">CECT 8886</strain>
    </source>
</reference>
<dbReference type="Gene3D" id="1.20.1250.20">
    <property type="entry name" value="MFS general substrate transporter like domains"/>
    <property type="match status" value="1"/>
</dbReference>
<sequence>MFGITRSSASRGRGTTAKGITLLYAQILPVMAIVCLFPAIPKLFQHFGGIEHAAIFIPMIVTIPSLFLAIFAPVAGIVSDRYGRRVCFTAGMAVYSIAGLVPVLVDRLDMIVASRAVLGIAEAFIITVSSTLIADYFGERRHGWVSWVGISTSIAGTLLIIAGGALADISWKGPFFIYLLAIPGFIMTLIFIDEPLKSNTESSGTIQPLGFPFKIAFLIGGVTFVASIVYYVEPLNIANILSAAGIESFSTIGVIQALTTLPYILGAMLYRWLFRWSIGNLLALAGLFIAIGQIVIGFAPHYIYVSVGACIQQLGAGMVIPALLAWGQSILPFEQRSRGMGIWATAFFTGTFVCPMLVNMVEQAHDLQKAMVVFGFIAMALALLSFFFAQSQKMNAVNNKSHAAQKGQ</sequence>
<dbReference type="PROSITE" id="PS00216">
    <property type="entry name" value="SUGAR_TRANSPORT_1"/>
    <property type="match status" value="1"/>
</dbReference>
<dbReference type="InterPro" id="IPR036259">
    <property type="entry name" value="MFS_trans_sf"/>
</dbReference>
<gene>
    <name evidence="8" type="primary">tetA_2</name>
    <name evidence="8" type="ORF">MSP8886_03936</name>
</gene>
<keyword evidence="4 6" id="KW-1133">Transmembrane helix</keyword>
<dbReference type="PANTHER" id="PTHR43124:SF3">
    <property type="entry name" value="CHLORAMPHENICOL EFFLUX PUMP RV0191"/>
    <property type="match status" value="1"/>
</dbReference>
<dbReference type="AlphaFoldDB" id="A0A1A8TS27"/>
<dbReference type="PANTHER" id="PTHR43124">
    <property type="entry name" value="PURINE EFFLUX PUMP PBUE"/>
    <property type="match status" value="1"/>
</dbReference>
<dbReference type="InterPro" id="IPR020846">
    <property type="entry name" value="MFS_dom"/>
</dbReference>
<dbReference type="InterPro" id="IPR005829">
    <property type="entry name" value="Sugar_transporter_CS"/>
</dbReference>
<dbReference type="STRING" id="1792290.MSP8886_03936"/>
<keyword evidence="9" id="KW-1185">Reference proteome</keyword>
<proteinExistence type="predicted"/>
<feature type="transmembrane region" description="Helical" evidence="6">
    <location>
        <begin position="213"/>
        <end position="232"/>
    </location>
</feature>
<feature type="transmembrane region" description="Helical" evidence="6">
    <location>
        <begin position="173"/>
        <end position="192"/>
    </location>
</feature>
<dbReference type="GO" id="GO:0022857">
    <property type="term" value="F:transmembrane transporter activity"/>
    <property type="evidence" value="ECO:0007669"/>
    <property type="project" value="InterPro"/>
</dbReference>
<evidence type="ECO:0000256" key="6">
    <source>
        <dbReference type="SAM" id="Phobius"/>
    </source>
</evidence>
<dbReference type="Pfam" id="PF07690">
    <property type="entry name" value="MFS_1"/>
    <property type="match status" value="1"/>
</dbReference>
<dbReference type="Proteomes" id="UP000092544">
    <property type="component" value="Unassembled WGS sequence"/>
</dbReference>
<evidence type="ECO:0000256" key="2">
    <source>
        <dbReference type="ARBA" id="ARBA00022475"/>
    </source>
</evidence>